<dbReference type="EMBL" id="JBHTFQ010000002">
    <property type="protein sequence ID" value="MFC7703592.1"/>
    <property type="molecule type" value="Genomic_DNA"/>
</dbReference>
<evidence type="ECO:0000256" key="6">
    <source>
        <dbReference type="PROSITE-ProRule" id="PRU00050"/>
    </source>
</evidence>
<proteinExistence type="inferred from homology"/>
<dbReference type="NCBIfam" id="NF001965">
    <property type="entry name" value="PRK00742.1"/>
    <property type="match status" value="1"/>
</dbReference>
<dbReference type="PANTHER" id="PTHR42872:SF6">
    <property type="entry name" value="PROTEIN-GLUTAMATE METHYLESTERASE_PROTEIN-GLUTAMINE GLUTAMINASE"/>
    <property type="match status" value="1"/>
</dbReference>
<dbReference type="SMART" id="SM00448">
    <property type="entry name" value="REC"/>
    <property type="match status" value="1"/>
</dbReference>
<gene>
    <name evidence="5" type="primary">cheB</name>
    <name evidence="10" type="ORF">ACFQXB_05220</name>
</gene>
<dbReference type="Pfam" id="PF01339">
    <property type="entry name" value="CheB_methylest"/>
    <property type="match status" value="1"/>
</dbReference>
<keyword evidence="1 5" id="KW-0963">Cytoplasm</keyword>
<evidence type="ECO:0000313" key="11">
    <source>
        <dbReference type="Proteomes" id="UP001596516"/>
    </source>
</evidence>
<dbReference type="PIRSF" id="PIRSF000876">
    <property type="entry name" value="RR_chemtxs_CheB"/>
    <property type="match status" value="1"/>
</dbReference>
<evidence type="ECO:0000256" key="5">
    <source>
        <dbReference type="HAMAP-Rule" id="MF_00099"/>
    </source>
</evidence>
<dbReference type="CDD" id="cd16432">
    <property type="entry name" value="CheB_Rec"/>
    <property type="match status" value="1"/>
</dbReference>
<keyword evidence="11" id="KW-1185">Reference proteome</keyword>
<sequence length="371" mass="39029">MRTVDALHDGSGLRPVRVLVVDDSAMIRRVLTMGLESGCGITVVGEASHAAGLPEMIERLRPDVLTLDLEMPRLDGLTFLREMMKRRPMPVVVISSRTGRGERDTIRALEAGAVAVIPKPTMGVGSGLGTIMGQICDLVRGAAGARAAGPGRVLHRPSDGRQGFRADWVLGIGISTGGVQALGQILPAFPVNSPPLLITQHMPAGYTRSFAQRLDGLCRLRVREAADGELLVPGTAYVAPGGERHMGLRRDASGRYRIRLIEGPPVSFSRPSVDVLFGQIAEATQGSASAVLMTGMGRDGAAGLLEIRRSGGRTFTQDEASCVVFGMPFAAQQIGASERAVALAQIPGSLLDSVPPAGGACPARHTPNQEI</sequence>
<evidence type="ECO:0000256" key="7">
    <source>
        <dbReference type="PROSITE-ProRule" id="PRU00169"/>
    </source>
</evidence>
<feature type="domain" description="Response regulatory" evidence="8">
    <location>
        <begin position="17"/>
        <end position="134"/>
    </location>
</feature>
<dbReference type="InterPro" id="IPR035909">
    <property type="entry name" value="CheB_C"/>
</dbReference>
<dbReference type="GO" id="GO:0008984">
    <property type="term" value="F:protein-glutamate methylesterase activity"/>
    <property type="evidence" value="ECO:0007669"/>
    <property type="project" value="UniProtKB-EC"/>
</dbReference>
<name>A0ABW2UG30_9RHOB</name>
<feature type="domain" description="CheB-type methylesterase" evidence="9">
    <location>
        <begin position="163"/>
        <end position="357"/>
    </location>
</feature>
<dbReference type="Gene3D" id="3.40.50.2300">
    <property type="match status" value="1"/>
</dbReference>
<evidence type="ECO:0000256" key="3">
    <source>
        <dbReference type="ARBA" id="ARBA00022801"/>
    </source>
</evidence>
<keyword evidence="5 7" id="KW-0597">Phosphoprotein</keyword>
<comment type="similarity">
    <text evidence="5">Belongs to the CheB family.</text>
</comment>
<dbReference type="SUPFAM" id="SSF52172">
    <property type="entry name" value="CheY-like"/>
    <property type="match status" value="1"/>
</dbReference>
<feature type="active site" evidence="5 6">
    <location>
        <position position="299"/>
    </location>
</feature>
<dbReference type="InterPro" id="IPR008248">
    <property type="entry name" value="CheB-like"/>
</dbReference>
<dbReference type="HAMAP" id="MF_00099">
    <property type="entry name" value="CheB_chemtxs"/>
    <property type="match status" value="1"/>
</dbReference>
<dbReference type="Proteomes" id="UP001596516">
    <property type="component" value="Unassembled WGS sequence"/>
</dbReference>
<feature type="active site" evidence="5 6">
    <location>
        <position position="201"/>
    </location>
</feature>
<dbReference type="Gene3D" id="3.40.50.180">
    <property type="entry name" value="Methylesterase CheB, C-terminal domain"/>
    <property type="match status" value="1"/>
</dbReference>
<evidence type="ECO:0000256" key="1">
    <source>
        <dbReference type="ARBA" id="ARBA00022490"/>
    </source>
</evidence>
<dbReference type="Pfam" id="PF00072">
    <property type="entry name" value="Response_reg"/>
    <property type="match status" value="1"/>
</dbReference>
<dbReference type="EC" id="3.5.1.44" evidence="5"/>
<dbReference type="InterPro" id="IPR011006">
    <property type="entry name" value="CheY-like_superfamily"/>
</dbReference>
<comment type="subcellular location">
    <subcellularLocation>
        <location evidence="5">Cytoplasm</location>
    </subcellularLocation>
</comment>
<dbReference type="PROSITE" id="PS50110">
    <property type="entry name" value="RESPONSE_REGULATORY"/>
    <property type="match status" value="1"/>
</dbReference>
<keyword evidence="2 5" id="KW-0145">Chemotaxis</keyword>
<reference evidence="11" key="1">
    <citation type="journal article" date="2019" name="Int. J. Syst. Evol. Microbiol.">
        <title>The Global Catalogue of Microorganisms (GCM) 10K type strain sequencing project: providing services to taxonomists for standard genome sequencing and annotation.</title>
        <authorList>
            <consortium name="The Broad Institute Genomics Platform"/>
            <consortium name="The Broad Institute Genome Sequencing Center for Infectious Disease"/>
            <person name="Wu L."/>
            <person name="Ma J."/>
        </authorList>
    </citation>
    <scope>NUCLEOTIDE SEQUENCE [LARGE SCALE GENOMIC DNA]</scope>
    <source>
        <strain evidence="11">CGMCC 1.12750</strain>
    </source>
</reference>
<comment type="PTM">
    <text evidence="5">Phosphorylated by CheA. Phosphorylation of the N-terminal regulatory domain activates the methylesterase activity.</text>
</comment>
<comment type="catalytic activity">
    <reaction evidence="5">
        <text>L-glutaminyl-[protein] + H2O = L-glutamyl-[protein] + NH4(+)</text>
        <dbReference type="Rhea" id="RHEA:16441"/>
        <dbReference type="Rhea" id="RHEA-COMP:10207"/>
        <dbReference type="Rhea" id="RHEA-COMP:10208"/>
        <dbReference type="ChEBI" id="CHEBI:15377"/>
        <dbReference type="ChEBI" id="CHEBI:28938"/>
        <dbReference type="ChEBI" id="CHEBI:29973"/>
        <dbReference type="ChEBI" id="CHEBI:30011"/>
        <dbReference type="EC" id="3.5.1.44"/>
    </reaction>
</comment>
<comment type="catalytic activity">
    <reaction evidence="4 5">
        <text>[protein]-L-glutamate 5-O-methyl ester + H2O = L-glutamyl-[protein] + methanol + H(+)</text>
        <dbReference type="Rhea" id="RHEA:23236"/>
        <dbReference type="Rhea" id="RHEA-COMP:10208"/>
        <dbReference type="Rhea" id="RHEA-COMP:10311"/>
        <dbReference type="ChEBI" id="CHEBI:15377"/>
        <dbReference type="ChEBI" id="CHEBI:15378"/>
        <dbReference type="ChEBI" id="CHEBI:17790"/>
        <dbReference type="ChEBI" id="CHEBI:29973"/>
        <dbReference type="ChEBI" id="CHEBI:82795"/>
        <dbReference type="EC" id="3.1.1.61"/>
    </reaction>
</comment>
<comment type="function">
    <text evidence="5">Involved in chemotaxis. Part of a chemotaxis signal transduction system that modulates chemotaxis in response to various stimuli. Catalyzes the demethylation of specific methylglutamate residues introduced into the chemoreceptors (methyl-accepting chemotaxis proteins or MCP) by CheR. Also mediates the irreversible deamidation of specific glutamine residues to glutamic acid.</text>
</comment>
<evidence type="ECO:0000313" key="10">
    <source>
        <dbReference type="EMBL" id="MFC7703592.1"/>
    </source>
</evidence>
<dbReference type="RefSeq" id="WP_377400170.1">
    <property type="nucleotide sequence ID" value="NZ_JBHTFQ010000002.1"/>
</dbReference>
<dbReference type="EC" id="3.1.1.61" evidence="5"/>
<feature type="active site" evidence="5 6">
    <location>
        <position position="175"/>
    </location>
</feature>
<comment type="caution">
    <text evidence="10">The sequence shown here is derived from an EMBL/GenBank/DDBJ whole genome shotgun (WGS) entry which is preliminary data.</text>
</comment>
<keyword evidence="3 5" id="KW-0378">Hydrolase</keyword>
<evidence type="ECO:0000259" key="9">
    <source>
        <dbReference type="PROSITE" id="PS50122"/>
    </source>
</evidence>
<evidence type="ECO:0000256" key="4">
    <source>
        <dbReference type="ARBA" id="ARBA00048267"/>
    </source>
</evidence>
<dbReference type="PROSITE" id="PS50122">
    <property type="entry name" value="CHEB"/>
    <property type="match status" value="1"/>
</dbReference>
<dbReference type="InterPro" id="IPR001789">
    <property type="entry name" value="Sig_transdc_resp-reg_receiver"/>
</dbReference>
<comment type="domain">
    <text evidence="5">Contains a C-terminal catalytic domain, and an N-terminal region which modulates catalytic activity.</text>
</comment>
<evidence type="ECO:0000256" key="2">
    <source>
        <dbReference type="ARBA" id="ARBA00022500"/>
    </source>
</evidence>
<accession>A0ABW2UG30</accession>
<organism evidence="10 11">
    <name type="scientific">Plastorhodobacter daqingensis</name>
    <dbReference type="NCBI Taxonomy" id="1387281"/>
    <lineage>
        <taxon>Bacteria</taxon>
        <taxon>Pseudomonadati</taxon>
        <taxon>Pseudomonadota</taxon>
        <taxon>Alphaproteobacteria</taxon>
        <taxon>Rhodobacterales</taxon>
        <taxon>Paracoccaceae</taxon>
        <taxon>Plastorhodobacter</taxon>
    </lineage>
</organism>
<dbReference type="PANTHER" id="PTHR42872">
    <property type="entry name" value="PROTEIN-GLUTAMATE METHYLESTERASE/PROTEIN-GLUTAMINE GLUTAMINASE"/>
    <property type="match status" value="1"/>
</dbReference>
<evidence type="ECO:0000259" key="8">
    <source>
        <dbReference type="PROSITE" id="PS50110"/>
    </source>
</evidence>
<protein>
    <recommendedName>
        <fullName evidence="5">Protein-glutamate methylesterase/protein-glutamine glutaminase</fullName>
        <ecNumber evidence="5">3.1.1.61</ecNumber>
        <ecNumber evidence="5">3.5.1.44</ecNumber>
    </recommendedName>
</protein>
<feature type="modified residue" description="4-aspartylphosphate" evidence="5 7">
    <location>
        <position position="68"/>
    </location>
</feature>
<dbReference type="CDD" id="cd17541">
    <property type="entry name" value="REC_CheB-like"/>
    <property type="match status" value="1"/>
</dbReference>
<dbReference type="InterPro" id="IPR000673">
    <property type="entry name" value="Sig_transdc_resp-reg_Me-estase"/>
</dbReference>
<dbReference type="SUPFAM" id="SSF52738">
    <property type="entry name" value="Methylesterase CheB, C-terminal domain"/>
    <property type="match status" value="1"/>
</dbReference>